<dbReference type="EMBL" id="JAWRVI010000020">
    <property type="protein sequence ID" value="KAK4089343.1"/>
    <property type="molecule type" value="Genomic_DNA"/>
</dbReference>
<protein>
    <submittedName>
        <fullName evidence="1">Uncharacterized protein</fullName>
    </submittedName>
</protein>
<sequence>MLARRPRHPNGLRAGVLLLPGSTISRSRIIRTMLAGSHMAVAALLPHATFDPELYYGDGDDNALYNIFATWPENYFSSLPKPHGNRGVDEP</sequence>
<keyword evidence="2" id="KW-1185">Reference proteome</keyword>
<organism evidence="1 2">
    <name type="scientific">Purpureocillium lilacinum</name>
    <name type="common">Paecilomyces lilacinus</name>
    <dbReference type="NCBI Taxonomy" id="33203"/>
    <lineage>
        <taxon>Eukaryota</taxon>
        <taxon>Fungi</taxon>
        <taxon>Dikarya</taxon>
        <taxon>Ascomycota</taxon>
        <taxon>Pezizomycotina</taxon>
        <taxon>Sordariomycetes</taxon>
        <taxon>Hypocreomycetidae</taxon>
        <taxon>Hypocreales</taxon>
        <taxon>Ophiocordycipitaceae</taxon>
        <taxon>Purpureocillium</taxon>
    </lineage>
</organism>
<dbReference type="Proteomes" id="UP001287286">
    <property type="component" value="Unassembled WGS sequence"/>
</dbReference>
<gene>
    <name evidence="1" type="ORF">Purlil1_6332</name>
</gene>
<proteinExistence type="predicted"/>
<name>A0ABR0C0S9_PURLI</name>
<comment type="caution">
    <text evidence="1">The sequence shown here is derived from an EMBL/GenBank/DDBJ whole genome shotgun (WGS) entry which is preliminary data.</text>
</comment>
<accession>A0ABR0C0S9</accession>
<evidence type="ECO:0000313" key="2">
    <source>
        <dbReference type="Proteomes" id="UP001287286"/>
    </source>
</evidence>
<reference evidence="1 2" key="1">
    <citation type="journal article" date="2024" name="Microbiol. Resour. Announc.">
        <title>Genome annotations for the ascomycete fungi Trichoderma harzianum, Trichoderma aggressivum, and Purpureocillium lilacinum.</title>
        <authorList>
            <person name="Beijen E.P.W."/>
            <person name="Ohm R.A."/>
        </authorList>
    </citation>
    <scope>NUCLEOTIDE SEQUENCE [LARGE SCALE GENOMIC DNA]</scope>
    <source>
        <strain evidence="1 2">CBS 150709</strain>
    </source>
</reference>
<evidence type="ECO:0000313" key="1">
    <source>
        <dbReference type="EMBL" id="KAK4089343.1"/>
    </source>
</evidence>